<protein>
    <submittedName>
        <fullName evidence="1">Uncharacterized protein</fullName>
    </submittedName>
</protein>
<gene>
    <name evidence="1" type="ORF">PHLCEN_2v3097</name>
</gene>
<sequence length="105" mass="11779">MAHLPNWPALPQNTSGIPWSANVHNAYKLLENIVVHASQLASHRESDELQLSYYIDEVTSRALPTLEALEASDEQLPSLWLHDCAEHLGALIVALRSTRDRSKKQ</sequence>
<dbReference type="EMBL" id="MLYV02000279">
    <property type="protein sequence ID" value="PSS22597.1"/>
    <property type="molecule type" value="Genomic_DNA"/>
</dbReference>
<keyword evidence="2" id="KW-1185">Reference proteome</keyword>
<dbReference type="AlphaFoldDB" id="A0A2R6R775"/>
<name>A0A2R6R775_9APHY</name>
<proteinExistence type="predicted"/>
<organism evidence="1 2">
    <name type="scientific">Hermanssonia centrifuga</name>
    <dbReference type="NCBI Taxonomy" id="98765"/>
    <lineage>
        <taxon>Eukaryota</taxon>
        <taxon>Fungi</taxon>
        <taxon>Dikarya</taxon>
        <taxon>Basidiomycota</taxon>
        <taxon>Agaricomycotina</taxon>
        <taxon>Agaricomycetes</taxon>
        <taxon>Polyporales</taxon>
        <taxon>Meruliaceae</taxon>
        <taxon>Hermanssonia</taxon>
    </lineage>
</organism>
<reference evidence="1 2" key="1">
    <citation type="submission" date="2018-02" db="EMBL/GenBank/DDBJ databases">
        <title>Genome sequence of the basidiomycete white-rot fungus Phlebia centrifuga.</title>
        <authorList>
            <person name="Granchi Z."/>
            <person name="Peng M."/>
            <person name="de Vries R.P."/>
            <person name="Hilden K."/>
            <person name="Makela M.R."/>
            <person name="Grigoriev I."/>
            <person name="Riley R."/>
        </authorList>
    </citation>
    <scope>NUCLEOTIDE SEQUENCE [LARGE SCALE GENOMIC DNA]</scope>
    <source>
        <strain evidence="1 2">FBCC195</strain>
    </source>
</reference>
<dbReference type="Proteomes" id="UP000186601">
    <property type="component" value="Unassembled WGS sequence"/>
</dbReference>
<dbReference type="OrthoDB" id="3265536at2759"/>
<accession>A0A2R6R775</accession>
<evidence type="ECO:0000313" key="2">
    <source>
        <dbReference type="Proteomes" id="UP000186601"/>
    </source>
</evidence>
<evidence type="ECO:0000313" key="1">
    <source>
        <dbReference type="EMBL" id="PSS22597.1"/>
    </source>
</evidence>
<comment type="caution">
    <text evidence="1">The sequence shown here is derived from an EMBL/GenBank/DDBJ whole genome shotgun (WGS) entry which is preliminary data.</text>
</comment>